<dbReference type="PANTHER" id="PTHR30134:SF2">
    <property type="entry name" value="HYDROGENASE MATURATION FACTOR HYPB"/>
    <property type="match status" value="1"/>
</dbReference>
<feature type="non-terminal residue" evidence="9">
    <location>
        <position position="150"/>
    </location>
</feature>
<proteinExistence type="inferred from homology"/>
<dbReference type="GO" id="GO:0016151">
    <property type="term" value="F:nickel cation binding"/>
    <property type="evidence" value="ECO:0007669"/>
    <property type="project" value="InterPro"/>
</dbReference>
<sequence length="150" mass="16152">KRNQEQLDKHGILTVNVMSSPGAGKTSLILETIRRLKGKTRIGVIEGDVASSVDADRVHQEGVPVIQINIPGGCHLDANMIESALNNLPLQDIELLLIENVGNLICPAEFALGEHKKVLISSIPTKAETASKSRPALEVKGQFIPRLSCC</sequence>
<dbReference type="GO" id="GO:0003924">
    <property type="term" value="F:GTPase activity"/>
    <property type="evidence" value="ECO:0007669"/>
    <property type="project" value="InterPro"/>
</dbReference>
<evidence type="ECO:0000256" key="6">
    <source>
        <dbReference type="ARBA" id="ARBA00022833"/>
    </source>
</evidence>
<organism evidence="9">
    <name type="scientific">marine sediment metagenome</name>
    <dbReference type="NCBI Taxonomy" id="412755"/>
    <lineage>
        <taxon>unclassified sequences</taxon>
        <taxon>metagenomes</taxon>
        <taxon>ecological metagenomes</taxon>
    </lineage>
</organism>
<evidence type="ECO:0000313" key="9">
    <source>
        <dbReference type="EMBL" id="GAH93365.1"/>
    </source>
</evidence>
<dbReference type="InterPro" id="IPR004392">
    <property type="entry name" value="Hyd_mat_HypB"/>
</dbReference>
<dbReference type="GO" id="GO:0051604">
    <property type="term" value="P:protein maturation"/>
    <property type="evidence" value="ECO:0007669"/>
    <property type="project" value="InterPro"/>
</dbReference>
<protein>
    <recommendedName>
        <fullName evidence="8">CobW/HypB/UreG nucleotide-binding domain-containing protein</fullName>
    </recommendedName>
</protein>
<reference evidence="9" key="1">
    <citation type="journal article" date="2014" name="Front. Microbiol.">
        <title>High frequency of phylogenetically diverse reductive dehalogenase-homologous genes in deep subseafloor sedimentary metagenomes.</title>
        <authorList>
            <person name="Kawai M."/>
            <person name="Futagami T."/>
            <person name="Toyoda A."/>
            <person name="Takaki Y."/>
            <person name="Nishi S."/>
            <person name="Hori S."/>
            <person name="Arai W."/>
            <person name="Tsubouchi T."/>
            <person name="Morono Y."/>
            <person name="Uchiyama I."/>
            <person name="Ito T."/>
            <person name="Fujiyama A."/>
            <person name="Inagaki F."/>
            <person name="Takami H."/>
        </authorList>
    </citation>
    <scope>NUCLEOTIDE SEQUENCE</scope>
    <source>
        <strain evidence="9">Expedition CK06-06</strain>
    </source>
</reference>
<comment type="similarity">
    <text evidence="1">Belongs to the SIMIBI class G3E GTPase family. HypB/HupM subfamily.</text>
</comment>
<evidence type="ECO:0000256" key="5">
    <source>
        <dbReference type="ARBA" id="ARBA00022801"/>
    </source>
</evidence>
<evidence type="ECO:0000256" key="1">
    <source>
        <dbReference type="ARBA" id="ARBA00006211"/>
    </source>
</evidence>
<dbReference type="NCBIfam" id="TIGR00073">
    <property type="entry name" value="hypB"/>
    <property type="match status" value="1"/>
</dbReference>
<accession>X1KIB9</accession>
<keyword evidence="7" id="KW-0342">GTP-binding</keyword>
<keyword evidence="5" id="KW-0378">Hydrolase</keyword>
<dbReference type="EMBL" id="BARU01045444">
    <property type="protein sequence ID" value="GAH93365.1"/>
    <property type="molecule type" value="Genomic_DNA"/>
</dbReference>
<dbReference type="InterPro" id="IPR003495">
    <property type="entry name" value="CobW/HypB/UreG_nucleotide-bd"/>
</dbReference>
<evidence type="ECO:0000256" key="3">
    <source>
        <dbReference type="ARBA" id="ARBA00022723"/>
    </source>
</evidence>
<dbReference type="GO" id="GO:0008270">
    <property type="term" value="F:zinc ion binding"/>
    <property type="evidence" value="ECO:0007669"/>
    <property type="project" value="TreeGrafter"/>
</dbReference>
<evidence type="ECO:0000259" key="8">
    <source>
        <dbReference type="Pfam" id="PF02492"/>
    </source>
</evidence>
<evidence type="ECO:0000256" key="7">
    <source>
        <dbReference type="ARBA" id="ARBA00023134"/>
    </source>
</evidence>
<dbReference type="Pfam" id="PF02492">
    <property type="entry name" value="cobW"/>
    <property type="match status" value="1"/>
</dbReference>
<comment type="caution">
    <text evidence="9">The sequence shown here is derived from an EMBL/GenBank/DDBJ whole genome shotgun (WGS) entry which is preliminary data.</text>
</comment>
<dbReference type="AlphaFoldDB" id="X1KIB9"/>
<evidence type="ECO:0000256" key="2">
    <source>
        <dbReference type="ARBA" id="ARBA00022596"/>
    </source>
</evidence>
<feature type="domain" description="CobW/HypB/UreG nucleotide-binding" evidence="8">
    <location>
        <begin position="15"/>
        <end position="111"/>
    </location>
</feature>
<name>X1KIB9_9ZZZZ</name>
<dbReference type="GO" id="GO:0005525">
    <property type="term" value="F:GTP binding"/>
    <property type="evidence" value="ECO:0007669"/>
    <property type="project" value="UniProtKB-KW"/>
</dbReference>
<dbReference type="InterPro" id="IPR027417">
    <property type="entry name" value="P-loop_NTPase"/>
</dbReference>
<keyword evidence="6" id="KW-0862">Zinc</keyword>
<dbReference type="Gene3D" id="3.40.50.300">
    <property type="entry name" value="P-loop containing nucleotide triphosphate hydrolases"/>
    <property type="match status" value="1"/>
</dbReference>
<keyword evidence="4" id="KW-0547">Nucleotide-binding</keyword>
<feature type="non-terminal residue" evidence="9">
    <location>
        <position position="1"/>
    </location>
</feature>
<dbReference type="SUPFAM" id="SSF52540">
    <property type="entry name" value="P-loop containing nucleoside triphosphate hydrolases"/>
    <property type="match status" value="1"/>
</dbReference>
<keyword evidence="3" id="KW-0479">Metal-binding</keyword>
<evidence type="ECO:0000256" key="4">
    <source>
        <dbReference type="ARBA" id="ARBA00022741"/>
    </source>
</evidence>
<gene>
    <name evidence="9" type="ORF">S03H2_68950</name>
</gene>
<keyword evidence="2" id="KW-0533">Nickel</keyword>
<dbReference type="PANTHER" id="PTHR30134">
    <property type="entry name" value="HYDROGENASE PROTEIN ASSEMBLY PROTEIN, NICKEL CHAPERONE"/>
    <property type="match status" value="1"/>
</dbReference>
<dbReference type="PIRSF" id="PIRSF005624">
    <property type="entry name" value="Ni-bind_GTPase"/>
    <property type="match status" value="1"/>
</dbReference>